<reference evidence="1 2" key="1">
    <citation type="submission" date="2013-03" db="EMBL/GenBank/DDBJ databases">
        <title>The Genome Sequence of Cladophialophora yegresii CBS 114405.</title>
        <authorList>
            <consortium name="The Broad Institute Genomics Platform"/>
            <person name="Cuomo C."/>
            <person name="de Hoog S."/>
            <person name="Gorbushina A."/>
            <person name="Walker B."/>
            <person name="Young S.K."/>
            <person name="Zeng Q."/>
            <person name="Gargeya S."/>
            <person name="Fitzgerald M."/>
            <person name="Haas B."/>
            <person name="Abouelleil A."/>
            <person name="Allen A.W."/>
            <person name="Alvarado L."/>
            <person name="Arachchi H.M."/>
            <person name="Berlin A.M."/>
            <person name="Chapman S.B."/>
            <person name="Gainer-Dewar J."/>
            <person name="Goldberg J."/>
            <person name="Griggs A."/>
            <person name="Gujja S."/>
            <person name="Hansen M."/>
            <person name="Howarth C."/>
            <person name="Imamovic A."/>
            <person name="Ireland A."/>
            <person name="Larimer J."/>
            <person name="McCowan C."/>
            <person name="Murphy C."/>
            <person name="Pearson M."/>
            <person name="Poon T.W."/>
            <person name="Priest M."/>
            <person name="Roberts A."/>
            <person name="Saif S."/>
            <person name="Shea T."/>
            <person name="Sisk P."/>
            <person name="Sykes S."/>
            <person name="Wortman J."/>
            <person name="Nusbaum C."/>
            <person name="Birren B."/>
        </authorList>
    </citation>
    <scope>NUCLEOTIDE SEQUENCE [LARGE SCALE GENOMIC DNA]</scope>
    <source>
        <strain evidence="1 2">CBS 114405</strain>
    </source>
</reference>
<dbReference type="RefSeq" id="XP_007760447.1">
    <property type="nucleotide sequence ID" value="XM_007762257.1"/>
</dbReference>
<protein>
    <submittedName>
        <fullName evidence="1">Uncharacterized protein</fullName>
    </submittedName>
</protein>
<evidence type="ECO:0000313" key="2">
    <source>
        <dbReference type="Proteomes" id="UP000019473"/>
    </source>
</evidence>
<accession>W9VI81</accession>
<dbReference type="EMBL" id="AMGW01000006">
    <property type="protein sequence ID" value="EXJ55337.1"/>
    <property type="molecule type" value="Genomic_DNA"/>
</dbReference>
<gene>
    <name evidence="1" type="ORF">A1O7_08264</name>
</gene>
<dbReference type="AlphaFoldDB" id="W9VI81"/>
<dbReference type="GeneID" id="19182832"/>
<keyword evidence="2" id="KW-1185">Reference proteome</keyword>
<organism evidence="1 2">
    <name type="scientific">Cladophialophora yegresii CBS 114405</name>
    <dbReference type="NCBI Taxonomy" id="1182544"/>
    <lineage>
        <taxon>Eukaryota</taxon>
        <taxon>Fungi</taxon>
        <taxon>Dikarya</taxon>
        <taxon>Ascomycota</taxon>
        <taxon>Pezizomycotina</taxon>
        <taxon>Eurotiomycetes</taxon>
        <taxon>Chaetothyriomycetidae</taxon>
        <taxon>Chaetothyriales</taxon>
        <taxon>Herpotrichiellaceae</taxon>
        <taxon>Cladophialophora</taxon>
    </lineage>
</organism>
<dbReference type="VEuPathDB" id="FungiDB:A1O7_08264"/>
<name>W9VI81_9EURO</name>
<comment type="caution">
    <text evidence="1">The sequence shown here is derived from an EMBL/GenBank/DDBJ whole genome shotgun (WGS) entry which is preliminary data.</text>
</comment>
<proteinExistence type="predicted"/>
<dbReference type="HOGENOM" id="CLU_849936_0_0_1"/>
<dbReference type="STRING" id="1182544.W9VI81"/>
<sequence>MSLTDFKKAVTELETPPPFSPARIFGNGVNHIYTTMMEKAVARRTLTLLLRMPLGSLRAELKGLPIVIHEVTLCHPECITHQRPFHFFSFPPHALIVLSTAARLSSTTDPNSATARREADATNSGLRIEAKVGDGLTRTSVEASIEQKDVWQYFARHRGLVAWHRRCEKSSSAGGAELEILLDSPSGSYPARALQHSLKSVYNSPKLFGTFGGTPKAWEWMIRVISAYATGVNSSGTRMAVFGIGVNANLTPICRGVLNPFNHGESRAAALTENSVSPGSGTLIDEALSSDITHGIWAGRNTCALAGSLNLGFSKDAEQSLFSKGRE</sequence>
<evidence type="ECO:0000313" key="1">
    <source>
        <dbReference type="EMBL" id="EXJ55337.1"/>
    </source>
</evidence>
<dbReference type="Proteomes" id="UP000019473">
    <property type="component" value="Unassembled WGS sequence"/>
</dbReference>
<dbReference type="OrthoDB" id="5226580at2759"/>